<comment type="caution">
    <text evidence="12">The sequence shown here is derived from an EMBL/GenBank/DDBJ whole genome shotgun (WGS) entry which is preliminary data.</text>
</comment>
<keyword evidence="4" id="KW-1003">Cell membrane</keyword>
<comment type="subunit">
    <text evidence="2">The complex is composed of two ATP-binding proteins (LsrA), two transmembrane proteins (LsrC and LsrD) and a solute-binding protein (LsrB).</text>
</comment>
<evidence type="ECO:0000256" key="8">
    <source>
        <dbReference type="ARBA" id="ARBA00023136"/>
    </source>
</evidence>
<dbReference type="CDD" id="cd06579">
    <property type="entry name" value="TM_PBP1_transp_AraH_like"/>
    <property type="match status" value="1"/>
</dbReference>
<proteinExistence type="predicted"/>
<dbReference type="EMBL" id="JAOWKY010000005">
    <property type="protein sequence ID" value="MCV2870340.1"/>
    <property type="molecule type" value="Genomic_DNA"/>
</dbReference>
<evidence type="ECO:0000313" key="13">
    <source>
        <dbReference type="Proteomes" id="UP001652542"/>
    </source>
</evidence>
<dbReference type="PANTHER" id="PTHR32196">
    <property type="entry name" value="ABC TRANSPORTER PERMEASE PROTEIN YPHD-RELATED-RELATED"/>
    <property type="match status" value="1"/>
</dbReference>
<feature type="transmembrane region" description="Helical" evidence="11">
    <location>
        <begin position="246"/>
        <end position="266"/>
    </location>
</feature>
<feature type="transmembrane region" description="Helical" evidence="11">
    <location>
        <begin position="94"/>
        <end position="116"/>
    </location>
</feature>
<feature type="transmembrane region" description="Helical" evidence="11">
    <location>
        <begin position="286"/>
        <end position="311"/>
    </location>
</feature>
<protein>
    <recommendedName>
        <fullName evidence="10">Autoinducer 2 import system permease protein LsrD</fullName>
    </recommendedName>
</protein>
<evidence type="ECO:0000256" key="7">
    <source>
        <dbReference type="ARBA" id="ARBA00022989"/>
    </source>
</evidence>
<accession>A0ABT2ZH17</accession>
<evidence type="ECO:0000313" key="12">
    <source>
        <dbReference type="EMBL" id="MCV2870340.1"/>
    </source>
</evidence>
<gene>
    <name evidence="12" type="ORF">OEW28_17130</name>
</gene>
<dbReference type="Pfam" id="PF02653">
    <property type="entry name" value="BPD_transp_2"/>
    <property type="match status" value="1"/>
</dbReference>
<dbReference type="PANTHER" id="PTHR32196:SF71">
    <property type="entry name" value="AUTOINDUCER 2 IMPORT SYSTEM PERMEASE PROTEIN LSRD"/>
    <property type="match status" value="1"/>
</dbReference>
<feature type="transmembrane region" description="Helical" evidence="11">
    <location>
        <begin position="122"/>
        <end position="142"/>
    </location>
</feature>
<name>A0ABT2ZH17_9RHOB</name>
<evidence type="ECO:0000256" key="9">
    <source>
        <dbReference type="ARBA" id="ARBA00025439"/>
    </source>
</evidence>
<comment type="function">
    <text evidence="9">Part of the ABC transporter complex LsrABCD involved in autoinducer 2 (AI-2) import. Probably responsible for the translocation of the substrate across the membrane.</text>
</comment>
<evidence type="ECO:0000256" key="1">
    <source>
        <dbReference type="ARBA" id="ARBA00004651"/>
    </source>
</evidence>
<evidence type="ECO:0000256" key="10">
    <source>
        <dbReference type="ARBA" id="ARBA00039381"/>
    </source>
</evidence>
<comment type="subcellular location">
    <subcellularLocation>
        <location evidence="1">Cell membrane</location>
        <topology evidence="1">Multi-pass membrane protein</topology>
    </subcellularLocation>
</comment>
<evidence type="ECO:0000256" key="11">
    <source>
        <dbReference type="SAM" id="Phobius"/>
    </source>
</evidence>
<evidence type="ECO:0000256" key="4">
    <source>
        <dbReference type="ARBA" id="ARBA00022475"/>
    </source>
</evidence>
<evidence type="ECO:0000256" key="3">
    <source>
        <dbReference type="ARBA" id="ARBA00022448"/>
    </source>
</evidence>
<keyword evidence="6 11" id="KW-0812">Transmembrane</keyword>
<evidence type="ECO:0000256" key="2">
    <source>
        <dbReference type="ARBA" id="ARBA00011262"/>
    </source>
</evidence>
<feature type="transmembrane region" description="Helical" evidence="11">
    <location>
        <begin position="215"/>
        <end position="234"/>
    </location>
</feature>
<dbReference type="RefSeq" id="WP_263736011.1">
    <property type="nucleotide sequence ID" value="NZ_JAOWKY010000005.1"/>
</dbReference>
<keyword evidence="7 11" id="KW-1133">Transmembrane helix</keyword>
<feature type="transmembrane region" description="Helical" evidence="11">
    <location>
        <begin position="12"/>
        <end position="30"/>
    </location>
</feature>
<feature type="transmembrane region" description="Helical" evidence="11">
    <location>
        <begin position="163"/>
        <end position="183"/>
    </location>
</feature>
<keyword evidence="5" id="KW-0997">Cell inner membrane</keyword>
<evidence type="ECO:0000256" key="6">
    <source>
        <dbReference type="ARBA" id="ARBA00022692"/>
    </source>
</evidence>
<sequence>MNGILSRETLVKWAPLMVLLILVLFFTVLEPRFLSVRNLARISVSAAPALMVALGVTFIIIMGSIDLSMEGTVSVSAVIFAFAFLYLGGTLFGLAWLALPLAVLVGAVIGLINGIVHVKLRIPSFMASLAMGFVGTGLALLLTGGDRIRVEDEAFRGLLTERWLGFPIMVYVAIAFVLVGWFIQSRTTLGRNFYAVGGGEELAHASGLNVSKVRILGFMLAGMFYAVGALLAVARIGIAETATGNNFMFMSITSVVVGGTALWGGIGGVWNTLVGVLIVNVIGNGMVVIGLPGYVQDAVLGLLVIVAVVLSTDRKSISFVK</sequence>
<keyword evidence="3" id="KW-0813">Transport</keyword>
<feature type="transmembrane region" description="Helical" evidence="11">
    <location>
        <begin position="71"/>
        <end position="87"/>
    </location>
</feature>
<feature type="transmembrane region" description="Helical" evidence="11">
    <location>
        <begin position="42"/>
        <end position="65"/>
    </location>
</feature>
<dbReference type="Proteomes" id="UP001652542">
    <property type="component" value="Unassembled WGS sequence"/>
</dbReference>
<keyword evidence="13" id="KW-1185">Reference proteome</keyword>
<evidence type="ECO:0000256" key="5">
    <source>
        <dbReference type="ARBA" id="ARBA00022519"/>
    </source>
</evidence>
<organism evidence="12 13">
    <name type="scientific">Albidovulum marisflavi</name>
    <dbReference type="NCBI Taxonomy" id="2984159"/>
    <lineage>
        <taxon>Bacteria</taxon>
        <taxon>Pseudomonadati</taxon>
        <taxon>Pseudomonadota</taxon>
        <taxon>Alphaproteobacteria</taxon>
        <taxon>Rhodobacterales</taxon>
        <taxon>Paracoccaceae</taxon>
        <taxon>Albidovulum</taxon>
    </lineage>
</organism>
<dbReference type="InterPro" id="IPR001851">
    <property type="entry name" value="ABC_transp_permease"/>
</dbReference>
<reference evidence="12 13" key="1">
    <citation type="submission" date="2022-10" db="EMBL/GenBank/DDBJ databases">
        <title>Defluviimonas sp. nov., isolated from ocean surface water.</title>
        <authorList>
            <person name="He W."/>
            <person name="Wang L."/>
            <person name="Zhang D.-F."/>
        </authorList>
    </citation>
    <scope>NUCLEOTIDE SEQUENCE [LARGE SCALE GENOMIC DNA]</scope>
    <source>
        <strain evidence="12 13">WL0002</strain>
    </source>
</reference>
<keyword evidence="8 11" id="KW-0472">Membrane</keyword>